<dbReference type="GO" id="GO:0004556">
    <property type="term" value="F:alpha-amylase activity"/>
    <property type="evidence" value="ECO:0007669"/>
    <property type="project" value="UniProtKB-EC"/>
</dbReference>
<gene>
    <name evidence="8" type="ORF">JD276_07390</name>
</gene>
<dbReference type="SUPFAM" id="SSF55486">
    <property type="entry name" value="Metalloproteases ('zincins'), catalytic domain"/>
    <property type="match status" value="1"/>
</dbReference>
<feature type="transmembrane region" description="Helical" evidence="5">
    <location>
        <begin position="734"/>
        <end position="756"/>
    </location>
</feature>
<keyword evidence="5" id="KW-0812">Transmembrane</keyword>
<dbReference type="Proteomes" id="UP000608530">
    <property type="component" value="Unassembled WGS sequence"/>
</dbReference>
<reference evidence="8" key="1">
    <citation type="submission" date="2020-12" db="EMBL/GenBank/DDBJ databases">
        <title>Leucobacter sp. CAS1, isolated from Chromium sludge.</title>
        <authorList>
            <person name="Xu Z."/>
        </authorList>
    </citation>
    <scope>NUCLEOTIDE SEQUENCE</scope>
    <source>
        <strain evidence="8">CSA1</strain>
    </source>
</reference>
<dbReference type="GO" id="GO:0005975">
    <property type="term" value="P:carbohydrate metabolic process"/>
    <property type="evidence" value="ECO:0007669"/>
    <property type="project" value="UniProtKB-ARBA"/>
</dbReference>
<dbReference type="EMBL" id="JAEHOH010000009">
    <property type="protein sequence ID" value="MBK0418854.1"/>
    <property type="molecule type" value="Genomic_DNA"/>
</dbReference>
<evidence type="ECO:0000256" key="4">
    <source>
        <dbReference type="SAM" id="MobiDB-lite"/>
    </source>
</evidence>
<dbReference type="InterPro" id="IPR044016">
    <property type="entry name" value="Big_13"/>
</dbReference>
<feature type="chain" id="PRO_5037511016" description="alpha-amylase" evidence="6">
    <location>
        <begin position="29"/>
        <end position="764"/>
    </location>
</feature>
<comment type="catalytic activity">
    <reaction evidence="1">
        <text>Endohydrolysis of (1-&gt;4)-alpha-D-glucosidic linkages in polysaccharides containing three or more (1-&gt;4)-alpha-linked D-glucose units.</text>
        <dbReference type="EC" id="3.2.1.1"/>
    </reaction>
</comment>
<keyword evidence="6" id="KW-0732">Signal</keyword>
<keyword evidence="5" id="KW-1133">Transmembrane helix</keyword>
<dbReference type="SUPFAM" id="SSF49452">
    <property type="entry name" value="Starch-binding domain-like"/>
    <property type="match status" value="1"/>
</dbReference>
<dbReference type="EC" id="3.2.1.1" evidence="2"/>
<evidence type="ECO:0000256" key="3">
    <source>
        <dbReference type="ARBA" id="ARBA00030238"/>
    </source>
</evidence>
<dbReference type="NCBIfam" id="NF033510">
    <property type="entry name" value="Ca_tandemer"/>
    <property type="match status" value="2"/>
</dbReference>
<dbReference type="Pfam" id="PF13582">
    <property type="entry name" value="Reprolysin_3"/>
    <property type="match status" value="1"/>
</dbReference>
<evidence type="ECO:0000259" key="7">
    <source>
        <dbReference type="Pfam" id="PF19077"/>
    </source>
</evidence>
<dbReference type="InterPro" id="IPR024079">
    <property type="entry name" value="MetalloPept_cat_dom_sf"/>
</dbReference>
<dbReference type="GO" id="GO:0008237">
    <property type="term" value="F:metallopeptidase activity"/>
    <property type="evidence" value="ECO:0007669"/>
    <property type="project" value="InterPro"/>
</dbReference>
<keyword evidence="9" id="KW-1185">Reference proteome</keyword>
<dbReference type="Gene3D" id="2.60.40.10">
    <property type="entry name" value="Immunoglobulins"/>
    <property type="match status" value="2"/>
</dbReference>
<sequence>MTIRRPLALGAAATIGFGSLFLASPALAEEAPTAPVETTTADKYELAAAQLGTTKEDVQQQEAADKLLVTEGGFVAHIDPIDVHGHADFEIDEAQVPGDPIGGSRPGAPVTVYLDFDGETLEGTNWNELQGEATLNFAAASGVNEARVWAAVAEDYAPFNVNVTTVNPGADALYKTSTDDNTYGSHVIITDSYTDVLDEAEGTGGIAWRGGTGSDFLRGALVFTEGAGGADATAKSIAEIATHESGHNFGLTHDGHGEEEYYAPTEGLWGPIMGAGYNVPVTQWSIGDYAGATNGEDDLSVITDRGAAEYFLVSVTLPDGTPYDGPVCPVNGSDPQNPQPGDQFQVPNADNQCDGSGAILTTNWTFTDRADFAADDHGDDASGATALDNATGSFAAEGVIGNTADVDAFALSTEGGEVSASVEVADVSPNLNAKLTLMDASGNVVAEDAGNPTRDSEAVASGMGASITANDVEAGTYTLTVEGVGTGNPDNATGANAGGFSNYGSLGNYTLSGEAAPSEDPVVEAPAITAPADGSTVEGPVTAITGTGIPGATVTVTGAVEGTATVNAEGNWTVETNLGAGEYSVSATQAVEGVTSNATTSSFVVTEPEVPAAPTITSITDGQAFPAGQGPSNVSGTGIPGATVTVTVGGQSYTATVGENGTWTVDFGAALAAGSYDLSATQNVGGVDSAAATVSFAVASDNGGGGNGGGDGDGNGEGGNGGGDDLANTGGLSLLPLGITAAAMLLVGGAVTVLAARRQKAAEL</sequence>
<evidence type="ECO:0000256" key="5">
    <source>
        <dbReference type="SAM" id="Phobius"/>
    </source>
</evidence>
<proteinExistence type="predicted"/>
<feature type="signal peptide" evidence="6">
    <location>
        <begin position="1"/>
        <end position="28"/>
    </location>
</feature>
<accession>A0A934Q903</accession>
<evidence type="ECO:0000256" key="1">
    <source>
        <dbReference type="ARBA" id="ARBA00000548"/>
    </source>
</evidence>
<dbReference type="Gene3D" id="3.40.390.10">
    <property type="entry name" value="Collagenase (Catalytic Domain)"/>
    <property type="match status" value="1"/>
</dbReference>
<evidence type="ECO:0000256" key="6">
    <source>
        <dbReference type="SAM" id="SignalP"/>
    </source>
</evidence>
<feature type="region of interest" description="Disordered" evidence="4">
    <location>
        <begin position="703"/>
        <end position="724"/>
    </location>
</feature>
<dbReference type="GO" id="GO:0030246">
    <property type="term" value="F:carbohydrate binding"/>
    <property type="evidence" value="ECO:0007669"/>
    <property type="project" value="InterPro"/>
</dbReference>
<evidence type="ECO:0000313" key="8">
    <source>
        <dbReference type="EMBL" id="MBK0418854.1"/>
    </source>
</evidence>
<dbReference type="Pfam" id="PF19077">
    <property type="entry name" value="Big_13"/>
    <property type="match status" value="1"/>
</dbReference>
<comment type="caution">
    <text evidence="8">The sequence shown here is derived from an EMBL/GenBank/DDBJ whole genome shotgun (WGS) entry which is preliminary data.</text>
</comment>
<dbReference type="RefSeq" id="WP_200115001.1">
    <property type="nucleotide sequence ID" value="NZ_JAEHOH010000009.1"/>
</dbReference>
<dbReference type="AlphaFoldDB" id="A0A934Q903"/>
<evidence type="ECO:0000313" key="9">
    <source>
        <dbReference type="Proteomes" id="UP000608530"/>
    </source>
</evidence>
<protein>
    <recommendedName>
        <fullName evidence="2">alpha-amylase</fullName>
        <ecNumber evidence="2">3.2.1.1</ecNumber>
    </recommendedName>
    <alternativeName>
        <fullName evidence="3">1,4-alpha-D-glucan glucanohydrolase</fullName>
    </alternativeName>
</protein>
<feature type="domain" description="Bacterial Ig-like" evidence="7">
    <location>
        <begin position="635"/>
        <end position="696"/>
    </location>
</feature>
<keyword evidence="5" id="KW-0472">Membrane</keyword>
<dbReference type="InterPro" id="IPR013783">
    <property type="entry name" value="Ig-like_fold"/>
</dbReference>
<evidence type="ECO:0000256" key="2">
    <source>
        <dbReference type="ARBA" id="ARBA00012595"/>
    </source>
</evidence>
<dbReference type="InterPro" id="IPR013784">
    <property type="entry name" value="Carb-bd-like_fold"/>
</dbReference>
<name>A0A934Q903_9MICO</name>
<organism evidence="8 9">
    <name type="scientific">Leucobacter chromiisoli</name>
    <dbReference type="NCBI Taxonomy" id="2796471"/>
    <lineage>
        <taxon>Bacteria</taxon>
        <taxon>Bacillati</taxon>
        <taxon>Actinomycetota</taxon>
        <taxon>Actinomycetes</taxon>
        <taxon>Micrococcales</taxon>
        <taxon>Microbacteriaceae</taxon>
        <taxon>Leucobacter</taxon>
    </lineage>
</organism>
<dbReference type="Gene3D" id="2.60.120.380">
    <property type="match status" value="1"/>
</dbReference>